<evidence type="ECO:0000256" key="6">
    <source>
        <dbReference type="SAM" id="Phobius"/>
    </source>
</evidence>
<dbReference type="Gene3D" id="3.40.30.10">
    <property type="entry name" value="Glutaredoxin"/>
    <property type="match status" value="1"/>
</dbReference>
<evidence type="ECO:0000256" key="5">
    <source>
        <dbReference type="ARBA" id="ARBA00023136"/>
    </source>
</evidence>
<proteinExistence type="predicted"/>
<reference evidence="10" key="1">
    <citation type="journal article" date="2019" name="Int. J. Syst. Evol. Microbiol.">
        <title>The Global Catalogue of Microorganisms (GCM) 10K type strain sequencing project: providing services to taxonomists for standard genome sequencing and annotation.</title>
        <authorList>
            <consortium name="The Broad Institute Genomics Platform"/>
            <consortium name="The Broad Institute Genome Sequencing Center for Infectious Disease"/>
            <person name="Wu L."/>
            <person name="Ma J."/>
        </authorList>
    </citation>
    <scope>NUCLEOTIDE SEQUENCE [LARGE SCALE GENOMIC DNA]</scope>
    <source>
        <strain evidence="10">KCTC 12861</strain>
    </source>
</reference>
<dbReference type="EMBL" id="BMXE01000010">
    <property type="protein sequence ID" value="GHB47994.1"/>
    <property type="molecule type" value="Genomic_DNA"/>
</dbReference>
<accession>A0ABQ3EQ67</accession>
<gene>
    <name evidence="9" type="ORF">GCM10007094_41650</name>
</gene>
<feature type="transmembrane region" description="Helical" evidence="6">
    <location>
        <begin position="401"/>
        <end position="422"/>
    </location>
</feature>
<dbReference type="Proteomes" id="UP000637980">
    <property type="component" value="Unassembled WGS sequence"/>
</dbReference>
<keyword evidence="4 6" id="KW-1133">Transmembrane helix</keyword>
<evidence type="ECO:0000259" key="7">
    <source>
        <dbReference type="Pfam" id="PF02683"/>
    </source>
</evidence>
<keyword evidence="3" id="KW-0201">Cytochrome c-type biogenesis</keyword>
<evidence type="ECO:0000259" key="8">
    <source>
        <dbReference type="Pfam" id="PF11412"/>
    </source>
</evidence>
<feature type="transmembrane region" description="Helical" evidence="6">
    <location>
        <begin position="205"/>
        <end position="229"/>
    </location>
</feature>
<evidence type="ECO:0000256" key="4">
    <source>
        <dbReference type="ARBA" id="ARBA00022989"/>
    </source>
</evidence>
<comment type="caution">
    <text evidence="9">The sequence shown here is derived from an EMBL/GenBank/DDBJ whole genome shotgun (WGS) entry which is preliminary data.</text>
</comment>
<evidence type="ECO:0000256" key="1">
    <source>
        <dbReference type="ARBA" id="ARBA00004141"/>
    </source>
</evidence>
<dbReference type="Pfam" id="PF02683">
    <property type="entry name" value="DsbD_TM"/>
    <property type="match status" value="1"/>
</dbReference>
<dbReference type="InterPro" id="IPR036249">
    <property type="entry name" value="Thioredoxin-like_sf"/>
</dbReference>
<comment type="subcellular location">
    <subcellularLocation>
        <location evidence="1">Membrane</location>
        <topology evidence="1">Multi-pass membrane protein</topology>
    </subcellularLocation>
</comment>
<evidence type="ECO:0000313" key="10">
    <source>
        <dbReference type="Proteomes" id="UP000637980"/>
    </source>
</evidence>
<dbReference type="SUPFAM" id="SSF52833">
    <property type="entry name" value="Thioredoxin-like"/>
    <property type="match status" value="1"/>
</dbReference>
<feature type="transmembrane region" description="Helical" evidence="6">
    <location>
        <begin position="367"/>
        <end position="389"/>
    </location>
</feature>
<dbReference type="PANTHER" id="PTHR32234">
    <property type="entry name" value="THIOL:DISULFIDE INTERCHANGE PROTEIN DSBD"/>
    <property type="match status" value="1"/>
</dbReference>
<dbReference type="InterPro" id="IPR028250">
    <property type="entry name" value="DsbDN"/>
</dbReference>
<feature type="transmembrane region" description="Helical" evidence="6">
    <location>
        <begin position="334"/>
        <end position="361"/>
    </location>
</feature>
<evidence type="ECO:0000313" key="9">
    <source>
        <dbReference type="EMBL" id="GHB47994.1"/>
    </source>
</evidence>
<keyword evidence="10" id="KW-1185">Reference proteome</keyword>
<evidence type="ECO:0000256" key="2">
    <source>
        <dbReference type="ARBA" id="ARBA00022692"/>
    </source>
</evidence>
<feature type="domain" description="Cytochrome C biogenesis protein transmembrane" evidence="7">
    <location>
        <begin position="207"/>
        <end position="421"/>
    </location>
</feature>
<sequence length="612" mass="65409">MQFEWPAPVRFTAFGIENFGYEGEVVFPIQVKLDNPGEPVVLAAKMSVLVCSNICVPQTLDLSLALPKGSEIDRASGALIAKYAKKIPLEGDQAGVETARAFIDEDRTEFIVNLAATNRLKQPDVFPELGAGTALGKPDIRLSEADSRIWARFPILSFNEATFDVPSVTITDGPGRASTVQPDLVTTALAPPFSIDAIVPGVDEMVWIVALAFIGGLILNVMPCALPVLSIKLTSALKFNGQKSAAVRAGFLAAALGVMVFVWGLAITLFALQRMGVAVGWGLQFQNPIFLAVMTVVLIIFSANLFGAFEIMLPPSLQTWLSNKEAGQGYRADFFTGLFGAVLATPCSAPLLGTAIAFALAGRAIDIFVVFTSLGLGLAAPYLIVAAVPELVKFLPKPGRWMVFLKTLLGFMLSGTVLWLLWVLNSVAGFTVSLTVLTLAVALIAVLSLRRGPARLRFIGGGVLVSLVLAAPLALSQAPQVVQEEQSPLDWVEFDRSKIALLVSQGQVVFVDVTADWCLTCKANKVLVLDREPVRSALNTESVTAMRADWTRPDEKISRYLSGNNRFGIPFNAVYGPAAPDGIILPELLTTSEVMEAFAAAGGGRILEFPGS</sequence>
<feature type="transmembrane region" description="Helical" evidence="6">
    <location>
        <begin position="428"/>
        <end position="449"/>
    </location>
</feature>
<dbReference type="InterPro" id="IPR003834">
    <property type="entry name" value="Cyt_c_assmbl_TM_dom"/>
</dbReference>
<dbReference type="PANTHER" id="PTHR32234:SF3">
    <property type="entry name" value="SUPPRESSION OF COPPER SENSITIVITY PROTEIN"/>
    <property type="match status" value="1"/>
</dbReference>
<feature type="domain" description="Thiol:disulfide interchange protein DsbD N-terminal" evidence="8">
    <location>
        <begin position="2"/>
        <end position="63"/>
    </location>
</feature>
<keyword evidence="5 6" id="KW-0472">Membrane</keyword>
<protein>
    <submittedName>
        <fullName evidence="9">Suppressor for copper-sensitivity B</fullName>
    </submittedName>
</protein>
<feature type="transmembrane region" description="Helical" evidence="6">
    <location>
        <begin position="456"/>
        <end position="475"/>
    </location>
</feature>
<organism evidence="9 10">
    <name type="scientific">Pseudovibrio japonicus</name>
    <dbReference type="NCBI Taxonomy" id="366534"/>
    <lineage>
        <taxon>Bacteria</taxon>
        <taxon>Pseudomonadati</taxon>
        <taxon>Pseudomonadota</taxon>
        <taxon>Alphaproteobacteria</taxon>
        <taxon>Hyphomicrobiales</taxon>
        <taxon>Stappiaceae</taxon>
        <taxon>Pseudovibrio</taxon>
    </lineage>
</organism>
<keyword evidence="2 6" id="KW-0812">Transmembrane</keyword>
<name>A0ABQ3EQ67_9HYPH</name>
<evidence type="ECO:0000256" key="3">
    <source>
        <dbReference type="ARBA" id="ARBA00022748"/>
    </source>
</evidence>
<dbReference type="Pfam" id="PF13899">
    <property type="entry name" value="Thioredoxin_7"/>
    <property type="match status" value="1"/>
</dbReference>
<dbReference type="CDD" id="cd02953">
    <property type="entry name" value="DsbDgamma"/>
    <property type="match status" value="1"/>
</dbReference>
<feature type="transmembrane region" description="Helical" evidence="6">
    <location>
        <begin position="289"/>
        <end position="313"/>
    </location>
</feature>
<dbReference type="InterPro" id="IPR035671">
    <property type="entry name" value="DsbD_gamma"/>
</dbReference>
<dbReference type="Pfam" id="PF11412">
    <property type="entry name" value="DsbD_N"/>
    <property type="match status" value="1"/>
</dbReference>
<feature type="transmembrane region" description="Helical" evidence="6">
    <location>
        <begin position="249"/>
        <end position="269"/>
    </location>
</feature>